<dbReference type="InterPro" id="IPR016156">
    <property type="entry name" value="FAD/NAD-linked_Rdtase_dimer_sf"/>
</dbReference>
<feature type="domain" description="Pyridine nucleotide-disulphide oxidoreductase dimerisation" evidence="1">
    <location>
        <begin position="13"/>
        <end position="98"/>
    </location>
</feature>
<protein>
    <recommendedName>
        <fullName evidence="1">Pyridine nucleotide-disulphide oxidoreductase dimerisation domain-containing protein</fullName>
    </recommendedName>
</protein>
<evidence type="ECO:0000313" key="3">
    <source>
        <dbReference type="Proteomes" id="UP000017984"/>
    </source>
</evidence>
<gene>
    <name evidence="2" type="ORF">M878_42485</name>
</gene>
<dbReference type="Gene3D" id="3.30.390.30">
    <property type="match status" value="1"/>
</dbReference>
<dbReference type="AlphaFoldDB" id="V6JQU1"/>
<dbReference type="InterPro" id="IPR004099">
    <property type="entry name" value="Pyr_nucl-diS_OxRdtase_dimer"/>
</dbReference>
<dbReference type="Pfam" id="PF02852">
    <property type="entry name" value="Pyr_redox_dim"/>
    <property type="match status" value="1"/>
</dbReference>
<accession>V6JQU1</accession>
<dbReference type="STRING" id="1352936.M878_42485"/>
<proteinExistence type="predicted"/>
<dbReference type="EMBL" id="AWQX01000383">
    <property type="protein sequence ID" value="EST19234.1"/>
    <property type="molecule type" value="Genomic_DNA"/>
</dbReference>
<organism evidence="2 3">
    <name type="scientific">Streptomyces roseochromogenus subsp. oscitans DS 12.976</name>
    <dbReference type="NCBI Taxonomy" id="1352936"/>
    <lineage>
        <taxon>Bacteria</taxon>
        <taxon>Bacillati</taxon>
        <taxon>Actinomycetota</taxon>
        <taxon>Actinomycetes</taxon>
        <taxon>Kitasatosporales</taxon>
        <taxon>Streptomycetaceae</taxon>
        <taxon>Streptomyces</taxon>
    </lineage>
</organism>
<dbReference type="SUPFAM" id="SSF55424">
    <property type="entry name" value="FAD/NAD-linked reductases, dimerisation (C-terminal) domain"/>
    <property type="match status" value="1"/>
</dbReference>
<keyword evidence="3" id="KW-1185">Reference proteome</keyword>
<dbReference type="RefSeq" id="WP_023553311.1">
    <property type="nucleotide sequence ID" value="NZ_CM002285.1"/>
</dbReference>
<name>V6JQU1_STRRC</name>
<comment type="caution">
    <text evidence="2">The sequence shown here is derived from an EMBL/GenBank/DDBJ whole genome shotgun (WGS) entry which is preliminary data.</text>
</comment>
<reference evidence="2 3" key="1">
    <citation type="journal article" date="2014" name="Genome Announc.">
        <title>Draft Genome Sequence of Streptomyces roseochromogenes subsp. oscitans DS 12.976, Producer of the Aminocoumarin Antibiotic Clorobiocin.</title>
        <authorList>
            <person name="Ruckert C."/>
            <person name="Kalinowski J."/>
            <person name="Heide L."/>
            <person name="Apel A.K."/>
        </authorList>
    </citation>
    <scope>NUCLEOTIDE SEQUENCE [LARGE SCALE GENOMIC DNA]</scope>
    <source>
        <strain evidence="2 3">DS 12.976</strain>
    </source>
</reference>
<dbReference type="Proteomes" id="UP000017984">
    <property type="component" value="Chromosome"/>
</dbReference>
<dbReference type="PATRIC" id="fig|1352936.5.peg.8792"/>
<evidence type="ECO:0000259" key="1">
    <source>
        <dbReference type="Pfam" id="PF02852"/>
    </source>
</evidence>
<dbReference type="HOGENOM" id="CLU_2071880_0_0_11"/>
<evidence type="ECO:0000313" key="2">
    <source>
        <dbReference type="EMBL" id="EST19234.1"/>
    </source>
</evidence>
<sequence length="118" mass="12669">MLLLSPRPQQGPAAAAGHRIKTVDLDFNAAQGTHLYADGYRGHARLVVDLDREVLLGVTFVGPGVSKLQHSATIAATGEVPLKRLRHVIACFPTVGEIWLFLLAACRRDRGTSRTASG</sequence>